<dbReference type="EMBL" id="BAAARA010000001">
    <property type="protein sequence ID" value="GAA2330806.1"/>
    <property type="molecule type" value="Genomic_DNA"/>
</dbReference>
<evidence type="ECO:0000313" key="2">
    <source>
        <dbReference type="Proteomes" id="UP001501218"/>
    </source>
</evidence>
<evidence type="ECO:0000313" key="1">
    <source>
        <dbReference type="EMBL" id="GAA2330806.1"/>
    </source>
</evidence>
<accession>A0ABP5SGT2</accession>
<proteinExistence type="predicted"/>
<comment type="caution">
    <text evidence="1">The sequence shown here is derived from an EMBL/GenBank/DDBJ whole genome shotgun (WGS) entry which is preliminary data.</text>
</comment>
<organism evidence="1 2">
    <name type="scientific">Saccharopolyspora halophila</name>
    <dbReference type="NCBI Taxonomy" id="405551"/>
    <lineage>
        <taxon>Bacteria</taxon>
        <taxon>Bacillati</taxon>
        <taxon>Actinomycetota</taxon>
        <taxon>Actinomycetes</taxon>
        <taxon>Pseudonocardiales</taxon>
        <taxon>Pseudonocardiaceae</taxon>
        <taxon>Saccharopolyspora</taxon>
    </lineage>
</organism>
<gene>
    <name evidence="1" type="ORF">GCM10009854_02080</name>
</gene>
<name>A0ABP5SGT2_9PSEU</name>
<dbReference type="Proteomes" id="UP001501218">
    <property type="component" value="Unassembled WGS sequence"/>
</dbReference>
<reference evidence="2" key="1">
    <citation type="journal article" date="2019" name="Int. J. Syst. Evol. Microbiol.">
        <title>The Global Catalogue of Microorganisms (GCM) 10K type strain sequencing project: providing services to taxonomists for standard genome sequencing and annotation.</title>
        <authorList>
            <consortium name="The Broad Institute Genomics Platform"/>
            <consortium name="The Broad Institute Genome Sequencing Center for Infectious Disease"/>
            <person name="Wu L."/>
            <person name="Ma J."/>
        </authorList>
    </citation>
    <scope>NUCLEOTIDE SEQUENCE [LARGE SCALE GENOMIC DNA]</scope>
    <source>
        <strain evidence="2">JCM 16221</strain>
    </source>
</reference>
<keyword evidence="2" id="KW-1185">Reference proteome</keyword>
<protein>
    <submittedName>
        <fullName evidence="1">Uncharacterized protein</fullName>
    </submittedName>
</protein>
<sequence length="103" mass="10712">MSGLSANTGELASAATAIKGNSQTIGGLKDEVQSSKLGKNDFGRAHQESAQPYFDGLKRIGAAIDKNAQITDDFADSLNDVARGLEWDDAGNAETVQKAGGQQ</sequence>
<dbReference type="RefSeq" id="WP_344125432.1">
    <property type="nucleotide sequence ID" value="NZ_BAAARA010000001.1"/>
</dbReference>